<accession>A0A0A9EDN8</accession>
<protein>
    <submittedName>
        <fullName evidence="1">Uncharacterized protein</fullName>
    </submittedName>
</protein>
<proteinExistence type="predicted"/>
<dbReference type="AlphaFoldDB" id="A0A0A9EDN8"/>
<reference evidence="1" key="2">
    <citation type="journal article" date="2015" name="Data Brief">
        <title>Shoot transcriptome of the giant reed, Arundo donax.</title>
        <authorList>
            <person name="Barrero R.A."/>
            <person name="Guerrero F.D."/>
            <person name="Moolhuijzen P."/>
            <person name="Goolsby J.A."/>
            <person name="Tidwell J."/>
            <person name="Bellgard S.E."/>
            <person name="Bellgard M.I."/>
        </authorList>
    </citation>
    <scope>NUCLEOTIDE SEQUENCE</scope>
    <source>
        <tissue evidence="1">Shoot tissue taken approximately 20 cm above the soil surface</tissue>
    </source>
</reference>
<dbReference type="EMBL" id="GBRH01201890">
    <property type="protein sequence ID" value="JAD96005.1"/>
    <property type="molecule type" value="Transcribed_RNA"/>
</dbReference>
<sequence length="41" mass="4224">MAAPPPPLRPLLPRLVALALALTVAAAARIPGSRTPISRNL</sequence>
<evidence type="ECO:0000313" key="1">
    <source>
        <dbReference type="EMBL" id="JAD96005.1"/>
    </source>
</evidence>
<reference evidence="1" key="1">
    <citation type="submission" date="2014-09" db="EMBL/GenBank/DDBJ databases">
        <authorList>
            <person name="Magalhaes I.L.F."/>
            <person name="Oliveira U."/>
            <person name="Santos F.R."/>
            <person name="Vidigal T.H.D.A."/>
            <person name="Brescovit A.D."/>
            <person name="Santos A.J."/>
        </authorList>
    </citation>
    <scope>NUCLEOTIDE SEQUENCE</scope>
    <source>
        <tissue evidence="1">Shoot tissue taken approximately 20 cm above the soil surface</tissue>
    </source>
</reference>
<organism evidence="1">
    <name type="scientific">Arundo donax</name>
    <name type="common">Giant reed</name>
    <name type="synonym">Donax arundinaceus</name>
    <dbReference type="NCBI Taxonomy" id="35708"/>
    <lineage>
        <taxon>Eukaryota</taxon>
        <taxon>Viridiplantae</taxon>
        <taxon>Streptophyta</taxon>
        <taxon>Embryophyta</taxon>
        <taxon>Tracheophyta</taxon>
        <taxon>Spermatophyta</taxon>
        <taxon>Magnoliopsida</taxon>
        <taxon>Liliopsida</taxon>
        <taxon>Poales</taxon>
        <taxon>Poaceae</taxon>
        <taxon>PACMAD clade</taxon>
        <taxon>Arundinoideae</taxon>
        <taxon>Arundineae</taxon>
        <taxon>Arundo</taxon>
    </lineage>
</organism>
<name>A0A0A9EDN8_ARUDO</name>